<evidence type="ECO:0008006" key="3">
    <source>
        <dbReference type="Google" id="ProtNLM"/>
    </source>
</evidence>
<proteinExistence type="predicted"/>
<gene>
    <name evidence="1" type="ordered locus">Dole_0544</name>
</gene>
<organism evidence="1 2">
    <name type="scientific">Desulfosudis oleivorans (strain DSM 6200 / JCM 39069 / Hxd3)</name>
    <name type="common">Desulfococcus oleovorans</name>
    <dbReference type="NCBI Taxonomy" id="96561"/>
    <lineage>
        <taxon>Bacteria</taxon>
        <taxon>Pseudomonadati</taxon>
        <taxon>Thermodesulfobacteriota</taxon>
        <taxon>Desulfobacteria</taxon>
        <taxon>Desulfobacterales</taxon>
        <taxon>Desulfosudaceae</taxon>
        <taxon>Desulfosudis</taxon>
    </lineage>
</organism>
<dbReference type="PANTHER" id="PTHR36456">
    <property type="entry name" value="UPF0232 PROTEIN SCO3875"/>
    <property type="match status" value="1"/>
</dbReference>
<dbReference type="eggNOG" id="COG5512">
    <property type="taxonomic scope" value="Bacteria"/>
</dbReference>
<dbReference type="STRING" id="96561.Dole_0544"/>
<accession>A8ZU42</accession>
<name>A8ZU42_DESOH</name>
<protein>
    <recommendedName>
        <fullName evidence="3">DUF721 domain-containing protein</fullName>
    </recommendedName>
</protein>
<dbReference type="HOGENOM" id="CLU_160523_3_0_7"/>
<reference evidence="1 2" key="1">
    <citation type="submission" date="2007-10" db="EMBL/GenBank/DDBJ databases">
        <title>Complete sequence of Desulfococcus oleovorans Hxd3.</title>
        <authorList>
            <consortium name="US DOE Joint Genome Institute"/>
            <person name="Copeland A."/>
            <person name="Lucas S."/>
            <person name="Lapidus A."/>
            <person name="Barry K."/>
            <person name="Glavina del Rio T."/>
            <person name="Dalin E."/>
            <person name="Tice H."/>
            <person name="Pitluck S."/>
            <person name="Kiss H."/>
            <person name="Brettin T."/>
            <person name="Bruce D."/>
            <person name="Detter J.C."/>
            <person name="Han C."/>
            <person name="Schmutz J."/>
            <person name="Larimer F."/>
            <person name="Land M."/>
            <person name="Hauser L."/>
            <person name="Kyrpides N."/>
            <person name="Kim E."/>
            <person name="Wawrik B."/>
            <person name="Richardson P."/>
        </authorList>
    </citation>
    <scope>NUCLEOTIDE SEQUENCE [LARGE SCALE GENOMIC DNA]</scope>
    <source>
        <strain evidence="2">DSM 6200 / JCM 39069 / Hxd3</strain>
    </source>
</reference>
<dbReference type="EMBL" id="CP000859">
    <property type="protein sequence ID" value="ABW66354.1"/>
    <property type="molecule type" value="Genomic_DNA"/>
</dbReference>
<evidence type="ECO:0000313" key="1">
    <source>
        <dbReference type="EMBL" id="ABW66354.1"/>
    </source>
</evidence>
<dbReference type="InterPro" id="IPR007922">
    <property type="entry name" value="DciA-like"/>
</dbReference>
<keyword evidence="2" id="KW-1185">Reference proteome</keyword>
<dbReference type="Pfam" id="PF05258">
    <property type="entry name" value="DciA"/>
    <property type="match status" value="1"/>
</dbReference>
<dbReference type="KEGG" id="dol:Dole_0544"/>
<dbReference type="Proteomes" id="UP000008561">
    <property type="component" value="Chromosome"/>
</dbReference>
<sequence length="86" mass="9624">MRGMQNGLHADLMLISKIWPTVVDGPTAQNAQPAAIKQKTLTVHVTSPAWIQHLRFHQNDMIRQINQAAGRDLVTDMRFKIGGLHS</sequence>
<evidence type="ECO:0000313" key="2">
    <source>
        <dbReference type="Proteomes" id="UP000008561"/>
    </source>
</evidence>
<dbReference type="PANTHER" id="PTHR36456:SF1">
    <property type="entry name" value="UPF0232 PROTEIN SCO3875"/>
    <property type="match status" value="1"/>
</dbReference>
<dbReference type="AlphaFoldDB" id="A8ZU42"/>